<sequence>MVMLAGTHIDSRKMMNHTVNNVSHSMVLSSYHPSATHKNLALRHSKKRQKQAHMKHCLVRSCRINTHR</sequence>
<protein>
    <submittedName>
        <fullName evidence="1">Uncharacterized protein MANES_13G021000</fullName>
    </submittedName>
</protein>
<dbReference type="EMBL" id="GGEC01042060">
    <property type="protein sequence ID" value="MBX22544.1"/>
    <property type="molecule type" value="Transcribed_RNA"/>
</dbReference>
<organism evidence="1">
    <name type="scientific">Rhizophora mucronata</name>
    <name type="common">Asiatic mangrove</name>
    <dbReference type="NCBI Taxonomy" id="61149"/>
    <lineage>
        <taxon>Eukaryota</taxon>
        <taxon>Viridiplantae</taxon>
        <taxon>Streptophyta</taxon>
        <taxon>Embryophyta</taxon>
        <taxon>Tracheophyta</taxon>
        <taxon>Spermatophyta</taxon>
        <taxon>Magnoliopsida</taxon>
        <taxon>eudicotyledons</taxon>
        <taxon>Gunneridae</taxon>
        <taxon>Pentapetalae</taxon>
        <taxon>rosids</taxon>
        <taxon>fabids</taxon>
        <taxon>Malpighiales</taxon>
        <taxon>Rhizophoraceae</taxon>
        <taxon>Rhizophora</taxon>
    </lineage>
</organism>
<evidence type="ECO:0000313" key="1">
    <source>
        <dbReference type="EMBL" id="MBX22544.1"/>
    </source>
</evidence>
<name>A0A2P2LX50_RHIMU</name>
<dbReference type="AlphaFoldDB" id="A0A2P2LX50"/>
<reference evidence="1" key="1">
    <citation type="submission" date="2018-02" db="EMBL/GenBank/DDBJ databases">
        <title>Rhizophora mucronata_Transcriptome.</title>
        <authorList>
            <person name="Meera S.P."/>
            <person name="Sreeshan A."/>
            <person name="Augustine A."/>
        </authorList>
    </citation>
    <scope>NUCLEOTIDE SEQUENCE</scope>
    <source>
        <tissue evidence="1">Leaf</tissue>
    </source>
</reference>
<proteinExistence type="predicted"/>
<accession>A0A2P2LX50</accession>